<organism evidence="2 3">
    <name type="scientific">Globisporangium ultimum (strain ATCC 200006 / CBS 805.95 / DAOM BR144)</name>
    <name type="common">Pythium ultimum</name>
    <dbReference type="NCBI Taxonomy" id="431595"/>
    <lineage>
        <taxon>Eukaryota</taxon>
        <taxon>Sar</taxon>
        <taxon>Stramenopiles</taxon>
        <taxon>Oomycota</taxon>
        <taxon>Peronosporomycetes</taxon>
        <taxon>Pythiales</taxon>
        <taxon>Pythiaceae</taxon>
        <taxon>Globisporangium</taxon>
    </lineage>
</organism>
<dbReference type="InterPro" id="IPR036322">
    <property type="entry name" value="WD40_repeat_dom_sf"/>
</dbReference>
<reference evidence="3" key="2">
    <citation type="submission" date="2010-04" db="EMBL/GenBank/DDBJ databases">
        <authorList>
            <person name="Buell R."/>
            <person name="Hamilton J."/>
            <person name="Hostetler J."/>
        </authorList>
    </citation>
    <scope>NUCLEOTIDE SEQUENCE [LARGE SCALE GENOMIC DNA]</scope>
    <source>
        <strain evidence="3">DAOM:BR144</strain>
    </source>
</reference>
<feature type="region of interest" description="Disordered" evidence="1">
    <location>
        <begin position="376"/>
        <end position="395"/>
    </location>
</feature>
<dbReference type="HOGENOM" id="CLU_022731_1_0_1"/>
<dbReference type="eggNOG" id="KOG2919">
    <property type="taxonomic scope" value="Eukaryota"/>
</dbReference>
<dbReference type="VEuPathDB" id="FungiDB:PYU1_G008906"/>
<keyword evidence="3" id="KW-1185">Reference proteome</keyword>
<dbReference type="Pfam" id="PF00400">
    <property type="entry name" value="WD40"/>
    <property type="match status" value="2"/>
</dbReference>
<dbReference type="AlphaFoldDB" id="K3WVC6"/>
<dbReference type="InParanoid" id="K3WVC6"/>
<proteinExistence type="predicted"/>
<dbReference type="SUPFAM" id="SSF50978">
    <property type="entry name" value="WD40 repeat-like"/>
    <property type="match status" value="1"/>
</dbReference>
<dbReference type="PANTHER" id="PTHR13211">
    <property type="entry name" value="TELOMERASE CAJAL BODY PROTEIN 1"/>
    <property type="match status" value="1"/>
</dbReference>
<dbReference type="EnsemblProtists" id="PYU1_T008924">
    <property type="protein sequence ID" value="PYU1_T008924"/>
    <property type="gene ID" value="PYU1_G008906"/>
</dbReference>
<sequence>MAAAASYFELSPQAPASRLVFHAHEEFQQQRSPSLSAFNNFTKGVKVSPDGLCMLTNSEDHVLRLFEMSDDVQAPAATSILQAKEGGAVYDFAWYPFMNSQVPESCIFVSTSRDQPVHMWDAYTGDLRATYRAYDHLDEIAAANSIAFNTTGDKIFCGFDRMIRFFDISQPSRDFKARPLSKTRRSREGQRGIISTIHFNPDHSKIYAAGSYGGTTCIYTEDRGEELLCLRDHDGKGITQVQFSPDGRFLFTAARRDSRIHCWDIRNSNQILYTFHRIADTNQRIEFDLHCAGRYLASGSQDGKVLLYDLLTGELVDDGVRLPDAANGVSFFPDPSAARVAVTSGQRHYDLPPDMEDDDEVVKRVESRNALHVYEYNGGGSGAAAEPSETNASGM</sequence>
<evidence type="ECO:0000256" key="1">
    <source>
        <dbReference type="SAM" id="MobiDB-lite"/>
    </source>
</evidence>
<dbReference type="InterPro" id="IPR001680">
    <property type="entry name" value="WD40_rpt"/>
</dbReference>
<dbReference type="Gene3D" id="2.130.10.10">
    <property type="entry name" value="YVTN repeat-like/Quinoprotein amine dehydrogenase"/>
    <property type="match status" value="1"/>
</dbReference>
<dbReference type="Proteomes" id="UP000019132">
    <property type="component" value="Unassembled WGS sequence"/>
</dbReference>
<dbReference type="STRING" id="431595.K3WVC6"/>
<evidence type="ECO:0000313" key="3">
    <source>
        <dbReference type="Proteomes" id="UP000019132"/>
    </source>
</evidence>
<dbReference type="SMART" id="SM00320">
    <property type="entry name" value="WD40"/>
    <property type="match status" value="6"/>
</dbReference>
<dbReference type="EMBL" id="GL376599">
    <property type="status" value="NOT_ANNOTATED_CDS"/>
    <property type="molecule type" value="Genomic_DNA"/>
</dbReference>
<dbReference type="InterPro" id="IPR051150">
    <property type="entry name" value="SWT21/TCAB1_mRNA_Telomere"/>
</dbReference>
<reference evidence="2" key="3">
    <citation type="submission" date="2015-02" db="UniProtKB">
        <authorList>
            <consortium name="EnsemblProtists"/>
        </authorList>
    </citation>
    <scope>IDENTIFICATION</scope>
    <source>
        <strain evidence="2">DAOM BR144</strain>
    </source>
</reference>
<evidence type="ECO:0000313" key="2">
    <source>
        <dbReference type="EnsemblProtists" id="PYU1_T008924"/>
    </source>
</evidence>
<protein>
    <submittedName>
        <fullName evidence="2">Uncharacterized protein</fullName>
    </submittedName>
</protein>
<dbReference type="InterPro" id="IPR015943">
    <property type="entry name" value="WD40/YVTN_repeat-like_dom_sf"/>
</dbReference>
<dbReference type="PANTHER" id="PTHR13211:SF0">
    <property type="entry name" value="TELOMERASE CAJAL BODY PROTEIN 1"/>
    <property type="match status" value="1"/>
</dbReference>
<accession>K3WVC6</accession>
<reference evidence="3" key="1">
    <citation type="journal article" date="2010" name="Genome Biol.">
        <title>Genome sequence of the necrotrophic plant pathogen Pythium ultimum reveals original pathogenicity mechanisms and effector repertoire.</title>
        <authorList>
            <person name="Levesque C.A."/>
            <person name="Brouwer H."/>
            <person name="Cano L."/>
            <person name="Hamilton J.P."/>
            <person name="Holt C."/>
            <person name="Huitema E."/>
            <person name="Raffaele S."/>
            <person name="Robideau G.P."/>
            <person name="Thines M."/>
            <person name="Win J."/>
            <person name="Zerillo M.M."/>
            <person name="Beakes G.W."/>
            <person name="Boore J.L."/>
            <person name="Busam D."/>
            <person name="Dumas B."/>
            <person name="Ferriera S."/>
            <person name="Fuerstenberg S.I."/>
            <person name="Gachon C.M."/>
            <person name="Gaulin E."/>
            <person name="Govers F."/>
            <person name="Grenville-Briggs L."/>
            <person name="Horner N."/>
            <person name="Hostetler J."/>
            <person name="Jiang R.H."/>
            <person name="Johnson J."/>
            <person name="Krajaejun T."/>
            <person name="Lin H."/>
            <person name="Meijer H.J."/>
            <person name="Moore B."/>
            <person name="Morris P."/>
            <person name="Phuntmart V."/>
            <person name="Puiu D."/>
            <person name="Shetty J."/>
            <person name="Stajich J.E."/>
            <person name="Tripathy S."/>
            <person name="Wawra S."/>
            <person name="van West P."/>
            <person name="Whitty B.R."/>
            <person name="Coutinho P.M."/>
            <person name="Henrissat B."/>
            <person name="Martin F."/>
            <person name="Thomas P.D."/>
            <person name="Tyler B.M."/>
            <person name="De Vries R.P."/>
            <person name="Kamoun S."/>
            <person name="Yandell M."/>
            <person name="Tisserat N."/>
            <person name="Buell C.R."/>
        </authorList>
    </citation>
    <scope>NUCLEOTIDE SEQUENCE</scope>
    <source>
        <strain evidence="3">DAOM:BR144</strain>
    </source>
</reference>
<dbReference type="OMA" id="IRTWILP"/>
<name>K3WVC6_GLOUD</name>